<reference evidence="1" key="1">
    <citation type="journal article" date="2021" name="bioRxiv">
        <title>Whole Genome Assembly and Annotation of Northern Wild Rice, Zizania palustris L., Supports a Whole Genome Duplication in the Zizania Genus.</title>
        <authorList>
            <person name="Haas M."/>
            <person name="Kono T."/>
            <person name="Macchietto M."/>
            <person name="Millas R."/>
            <person name="McGilp L."/>
            <person name="Shao M."/>
            <person name="Duquette J."/>
            <person name="Hirsch C.N."/>
            <person name="Kimball J."/>
        </authorList>
    </citation>
    <scope>NUCLEOTIDE SEQUENCE</scope>
    <source>
        <tissue evidence="1">Fresh leaf tissue</tissue>
    </source>
</reference>
<protein>
    <submittedName>
        <fullName evidence="1">Uncharacterized protein</fullName>
    </submittedName>
</protein>
<name>A0A8J5WDK5_ZIZPA</name>
<dbReference type="OrthoDB" id="618709at2759"/>
<dbReference type="EMBL" id="JAAALK010000082">
    <property type="protein sequence ID" value="KAG8088101.1"/>
    <property type="molecule type" value="Genomic_DNA"/>
</dbReference>
<comment type="caution">
    <text evidence="1">The sequence shown here is derived from an EMBL/GenBank/DDBJ whole genome shotgun (WGS) entry which is preliminary data.</text>
</comment>
<evidence type="ECO:0000313" key="2">
    <source>
        <dbReference type="Proteomes" id="UP000729402"/>
    </source>
</evidence>
<gene>
    <name evidence="1" type="ORF">GUJ93_ZPchr0010g8279</name>
</gene>
<accession>A0A8J5WDK5</accession>
<keyword evidence="2" id="KW-1185">Reference proteome</keyword>
<dbReference type="Proteomes" id="UP000729402">
    <property type="component" value="Unassembled WGS sequence"/>
</dbReference>
<organism evidence="1 2">
    <name type="scientific">Zizania palustris</name>
    <name type="common">Northern wild rice</name>
    <dbReference type="NCBI Taxonomy" id="103762"/>
    <lineage>
        <taxon>Eukaryota</taxon>
        <taxon>Viridiplantae</taxon>
        <taxon>Streptophyta</taxon>
        <taxon>Embryophyta</taxon>
        <taxon>Tracheophyta</taxon>
        <taxon>Spermatophyta</taxon>
        <taxon>Magnoliopsida</taxon>
        <taxon>Liliopsida</taxon>
        <taxon>Poales</taxon>
        <taxon>Poaceae</taxon>
        <taxon>BOP clade</taxon>
        <taxon>Oryzoideae</taxon>
        <taxon>Oryzeae</taxon>
        <taxon>Zizaniinae</taxon>
        <taxon>Zizania</taxon>
    </lineage>
</organism>
<sequence length="189" mass="21014">MTPSSFVAVMAALESITRPLLANGRIVRRGHLREHVELRVEGVERPVLLERDVAGDAATAEGQWNILNVLHLDNNYFPITLVTYVTASVAPLSVDSVVLSNSDDFNEDICHMSTIKCRPFEYDCHHDRVVLHGLEENQLLVWDPLTCRYDIIHAPMAFFTSEACDASVICGCDGGTGLDDRTPTSCWTR</sequence>
<reference evidence="1" key="2">
    <citation type="submission" date="2021-02" db="EMBL/GenBank/DDBJ databases">
        <authorList>
            <person name="Kimball J.A."/>
            <person name="Haas M.W."/>
            <person name="Macchietto M."/>
            <person name="Kono T."/>
            <person name="Duquette J."/>
            <person name="Shao M."/>
        </authorList>
    </citation>
    <scope>NUCLEOTIDE SEQUENCE</scope>
    <source>
        <tissue evidence="1">Fresh leaf tissue</tissue>
    </source>
</reference>
<dbReference type="AlphaFoldDB" id="A0A8J5WDK5"/>
<evidence type="ECO:0000313" key="1">
    <source>
        <dbReference type="EMBL" id="KAG8088101.1"/>
    </source>
</evidence>
<proteinExistence type="predicted"/>